<evidence type="ECO:0000259" key="11">
    <source>
        <dbReference type="PROSITE" id="PS00269"/>
    </source>
</evidence>
<dbReference type="InterPro" id="IPR006081">
    <property type="entry name" value="Alpha-defensin_C"/>
</dbReference>
<gene>
    <name evidence="12" type="ORF">WCI35_031819</name>
</gene>
<accession>A0ABD2D4A3</accession>
<evidence type="ECO:0000256" key="8">
    <source>
        <dbReference type="ARBA" id="ARBA00023022"/>
    </source>
</evidence>
<proteinExistence type="inferred from homology"/>
<keyword evidence="8" id="KW-0044">Antibiotic</keyword>
<keyword evidence="9" id="KW-1015">Disulfide bond</keyword>
<dbReference type="PROSITE" id="PS00269">
    <property type="entry name" value="DEFENSIN"/>
    <property type="match status" value="1"/>
</dbReference>
<dbReference type="GO" id="GO:0005576">
    <property type="term" value="C:extracellular region"/>
    <property type="evidence" value="ECO:0007669"/>
    <property type="project" value="UniProtKB-SubCell"/>
</dbReference>
<dbReference type="InterPro" id="IPR006080">
    <property type="entry name" value="Beta/alpha-defensin_C"/>
</dbReference>
<sequence length="95" mass="10127">MRTLALLAALLLVALQAQAGPLQERAEDDEAPDQELPGDEDKDVAVSITLNENSIPQAPGLVRGMACFCRISSCLDGETRLGTCHFGGNVYTFCC</sequence>
<organism evidence="12 13">
    <name type="scientific">Daubentonia madagascariensis</name>
    <name type="common">Aye-aye</name>
    <name type="synonym">Sciurus madagascariensis</name>
    <dbReference type="NCBI Taxonomy" id="31869"/>
    <lineage>
        <taxon>Eukaryota</taxon>
        <taxon>Metazoa</taxon>
        <taxon>Chordata</taxon>
        <taxon>Craniata</taxon>
        <taxon>Vertebrata</taxon>
        <taxon>Euteleostomi</taxon>
        <taxon>Mammalia</taxon>
        <taxon>Eutheria</taxon>
        <taxon>Euarchontoglires</taxon>
        <taxon>Primates</taxon>
        <taxon>Strepsirrhini</taxon>
        <taxon>Chiromyiformes</taxon>
        <taxon>Daubentoniidae</taxon>
        <taxon>Daubentonia</taxon>
    </lineage>
</organism>
<dbReference type="PIRSF" id="PIRSF001875">
    <property type="entry name" value="Alpha-defensin"/>
    <property type="match status" value="1"/>
</dbReference>
<evidence type="ECO:0000256" key="6">
    <source>
        <dbReference type="ARBA" id="ARBA00022729"/>
    </source>
</evidence>
<dbReference type="PANTHER" id="PTHR11876:SF19">
    <property type="entry name" value="NEUTROPHIL DEFENSIN 1-RELATED"/>
    <property type="match status" value="1"/>
</dbReference>
<dbReference type="AlphaFoldDB" id="A0ABD2D4A3"/>
<protein>
    <submittedName>
        <fullName evidence="12">Neutrophil defensin 1 preproprotein</fullName>
    </submittedName>
</protein>
<feature type="chain" id="PRO_5044853858" evidence="10">
    <location>
        <begin position="20"/>
        <end position="95"/>
    </location>
</feature>
<feature type="domain" description="Mammalian defensins" evidence="11">
    <location>
        <begin position="67"/>
        <end position="95"/>
    </location>
</feature>
<evidence type="ECO:0000256" key="10">
    <source>
        <dbReference type="SAM" id="SignalP"/>
    </source>
</evidence>
<dbReference type="Pfam" id="PF00879">
    <property type="entry name" value="Defensin_propep"/>
    <property type="match status" value="1"/>
</dbReference>
<comment type="subcellular location">
    <subcellularLocation>
        <location evidence="1">Secreted</location>
    </subcellularLocation>
</comment>
<evidence type="ECO:0000313" key="13">
    <source>
        <dbReference type="Proteomes" id="UP001610411"/>
    </source>
</evidence>
<keyword evidence="4" id="KW-0929">Antimicrobial</keyword>
<dbReference type="GO" id="GO:0050832">
    <property type="term" value="P:defense response to fungus"/>
    <property type="evidence" value="ECO:0007669"/>
    <property type="project" value="UniProtKB-KW"/>
</dbReference>
<dbReference type="InterPro" id="IPR002366">
    <property type="entry name" value="Alpha-defensin_N"/>
</dbReference>
<evidence type="ECO:0000256" key="9">
    <source>
        <dbReference type="ARBA" id="ARBA00023157"/>
    </source>
</evidence>
<keyword evidence="13" id="KW-1185">Reference proteome</keyword>
<dbReference type="Pfam" id="PF00323">
    <property type="entry name" value="Defensin_1"/>
    <property type="match status" value="1"/>
</dbReference>
<evidence type="ECO:0000256" key="5">
    <source>
        <dbReference type="ARBA" id="ARBA00022577"/>
    </source>
</evidence>
<dbReference type="InterPro" id="IPR016327">
    <property type="entry name" value="Alpha-defensin"/>
</dbReference>
<keyword evidence="7" id="KW-0211">Defensin</keyword>
<dbReference type="GO" id="GO:0042742">
    <property type="term" value="P:defense response to bacterium"/>
    <property type="evidence" value="ECO:0007669"/>
    <property type="project" value="UniProtKB-KW"/>
</dbReference>
<evidence type="ECO:0000256" key="1">
    <source>
        <dbReference type="ARBA" id="ARBA00004613"/>
    </source>
</evidence>
<dbReference type="SMART" id="SM01418">
    <property type="entry name" value="Defensin_propep"/>
    <property type="match status" value="1"/>
</dbReference>
<evidence type="ECO:0000256" key="4">
    <source>
        <dbReference type="ARBA" id="ARBA00022529"/>
    </source>
</evidence>
<evidence type="ECO:0000313" key="12">
    <source>
        <dbReference type="EMBL" id="KAL2761578.1"/>
    </source>
</evidence>
<dbReference type="GO" id="GO:0031640">
    <property type="term" value="P:killing of cells of another organism"/>
    <property type="evidence" value="ECO:0007669"/>
    <property type="project" value="UniProtKB-KW"/>
</dbReference>
<evidence type="ECO:0000256" key="2">
    <source>
        <dbReference type="ARBA" id="ARBA00006519"/>
    </source>
</evidence>
<keyword evidence="6 10" id="KW-0732">Signal</keyword>
<dbReference type="SUPFAM" id="SSF57392">
    <property type="entry name" value="Defensin-like"/>
    <property type="match status" value="1"/>
</dbReference>
<comment type="similarity">
    <text evidence="2">Belongs to the alpha-defensin family.</text>
</comment>
<keyword evidence="5" id="KW-0295">Fungicide</keyword>
<feature type="signal peptide" evidence="10">
    <location>
        <begin position="1"/>
        <end position="19"/>
    </location>
</feature>
<evidence type="ECO:0000256" key="3">
    <source>
        <dbReference type="ARBA" id="ARBA00022525"/>
    </source>
</evidence>
<reference evidence="12 13" key="1">
    <citation type="journal article" date="2024" name="G3 (Bethesda)">
        <title>A hybrid genome assembly of the endangered aye-aye (Daubentonia madagascariensis).</title>
        <authorList>
            <person name="Versoza C.J."/>
            <person name="Pfeifer S.P."/>
        </authorList>
    </citation>
    <scope>NUCLEOTIDE SEQUENCE [LARGE SCALE GENOMIC DNA]</scope>
    <source>
        <strain evidence="12">6821</strain>
    </source>
</reference>
<dbReference type="EMBL" id="JBFSEQ010000014">
    <property type="protein sequence ID" value="KAL2761578.1"/>
    <property type="molecule type" value="Genomic_DNA"/>
</dbReference>
<comment type="caution">
    <text evidence="12">The sequence shown here is derived from an EMBL/GenBank/DDBJ whole genome shotgun (WGS) entry which is preliminary data.</text>
</comment>
<keyword evidence="3" id="KW-0964">Secreted</keyword>
<dbReference type="SMART" id="SM00048">
    <property type="entry name" value="DEFSN"/>
    <property type="match status" value="1"/>
</dbReference>
<evidence type="ECO:0000256" key="7">
    <source>
        <dbReference type="ARBA" id="ARBA00022940"/>
    </source>
</evidence>
<dbReference type="Proteomes" id="UP001610411">
    <property type="component" value="Unassembled WGS sequence"/>
</dbReference>
<name>A0ABD2D4A3_DAUMA</name>
<dbReference type="PANTHER" id="PTHR11876">
    <property type="entry name" value="ALPHA-DEFENSIN 1"/>
    <property type="match status" value="1"/>
</dbReference>